<sequence>MESWPRIYILTTPIFKLLKLITSFTIYCLLYLSSCQKLLNQYDLYLFAPLTLPCC</sequence>
<keyword evidence="1" id="KW-0812">Transmembrane</keyword>
<accession>A0A5N6UZQ4</accession>
<dbReference type="EMBL" id="ML738610">
    <property type="protein sequence ID" value="KAE8164182.1"/>
    <property type="molecule type" value="Genomic_DNA"/>
</dbReference>
<proteinExistence type="predicted"/>
<organism evidence="2 3">
    <name type="scientific">Aspergillus tamarii</name>
    <dbReference type="NCBI Taxonomy" id="41984"/>
    <lineage>
        <taxon>Eukaryota</taxon>
        <taxon>Fungi</taxon>
        <taxon>Dikarya</taxon>
        <taxon>Ascomycota</taxon>
        <taxon>Pezizomycotina</taxon>
        <taxon>Eurotiomycetes</taxon>
        <taxon>Eurotiomycetidae</taxon>
        <taxon>Eurotiales</taxon>
        <taxon>Aspergillaceae</taxon>
        <taxon>Aspergillus</taxon>
        <taxon>Aspergillus subgen. Circumdati</taxon>
    </lineage>
</organism>
<name>A0A5N6UZQ4_ASPTM</name>
<evidence type="ECO:0000256" key="1">
    <source>
        <dbReference type="SAM" id="Phobius"/>
    </source>
</evidence>
<feature type="transmembrane region" description="Helical" evidence="1">
    <location>
        <begin position="6"/>
        <end position="32"/>
    </location>
</feature>
<evidence type="ECO:0000313" key="3">
    <source>
        <dbReference type="Proteomes" id="UP000326950"/>
    </source>
</evidence>
<keyword evidence="1" id="KW-0472">Membrane</keyword>
<dbReference type="OrthoDB" id="5348779at2759"/>
<keyword evidence="3" id="KW-1185">Reference proteome</keyword>
<dbReference type="Proteomes" id="UP000326950">
    <property type="component" value="Unassembled WGS sequence"/>
</dbReference>
<reference evidence="2 3" key="1">
    <citation type="submission" date="2019-04" db="EMBL/GenBank/DDBJ databases">
        <title>Friends and foes A comparative genomics study of 23 Aspergillus species from section Flavi.</title>
        <authorList>
            <consortium name="DOE Joint Genome Institute"/>
            <person name="Kjaerbolling I."/>
            <person name="Vesth T."/>
            <person name="Frisvad J.C."/>
            <person name="Nybo J.L."/>
            <person name="Theobald S."/>
            <person name="Kildgaard S."/>
            <person name="Isbrandt T."/>
            <person name="Kuo A."/>
            <person name="Sato A."/>
            <person name="Lyhne E.K."/>
            <person name="Kogle M.E."/>
            <person name="Wiebenga A."/>
            <person name="Kun R.S."/>
            <person name="Lubbers R.J."/>
            <person name="Makela M.R."/>
            <person name="Barry K."/>
            <person name="Chovatia M."/>
            <person name="Clum A."/>
            <person name="Daum C."/>
            <person name="Haridas S."/>
            <person name="He G."/>
            <person name="LaButti K."/>
            <person name="Lipzen A."/>
            <person name="Mondo S."/>
            <person name="Riley R."/>
            <person name="Salamov A."/>
            <person name="Simmons B.A."/>
            <person name="Magnuson J.K."/>
            <person name="Henrissat B."/>
            <person name="Mortensen U.H."/>
            <person name="Larsen T.O."/>
            <person name="Devries R.P."/>
            <person name="Grigoriev I.V."/>
            <person name="Machida M."/>
            <person name="Baker S.E."/>
            <person name="Andersen M.R."/>
        </authorList>
    </citation>
    <scope>NUCLEOTIDE SEQUENCE [LARGE SCALE GENOMIC DNA]</scope>
    <source>
        <strain evidence="2 3">CBS 117626</strain>
    </source>
</reference>
<protein>
    <submittedName>
        <fullName evidence="2">Uncharacterized protein</fullName>
    </submittedName>
</protein>
<dbReference type="AlphaFoldDB" id="A0A5N6UZQ4"/>
<keyword evidence="1" id="KW-1133">Transmembrane helix</keyword>
<evidence type="ECO:0000313" key="2">
    <source>
        <dbReference type="EMBL" id="KAE8164182.1"/>
    </source>
</evidence>
<gene>
    <name evidence="2" type="ORF">BDV40DRAFT_261012</name>
</gene>